<accession>A0A1F6GL54</accession>
<dbReference type="Gene3D" id="2.20.25.10">
    <property type="match status" value="1"/>
</dbReference>
<dbReference type="InterPro" id="IPR005651">
    <property type="entry name" value="Trm112-like"/>
</dbReference>
<dbReference type="Pfam" id="PF03966">
    <property type="entry name" value="Trm112p"/>
    <property type="match status" value="1"/>
</dbReference>
<sequence>MESLLSETLLSVIACPQCKGSLVLQKEPLELVCPACKLAYAVVEGKPLLLVEKARQLNS</sequence>
<reference evidence="1 2" key="1">
    <citation type="journal article" date="2016" name="Nat. Commun.">
        <title>Thousands of microbial genomes shed light on interconnected biogeochemical processes in an aquifer system.</title>
        <authorList>
            <person name="Anantharaman K."/>
            <person name="Brown C.T."/>
            <person name="Hug L.A."/>
            <person name="Sharon I."/>
            <person name="Castelle C.J."/>
            <person name="Probst A.J."/>
            <person name="Thomas B.C."/>
            <person name="Singh A."/>
            <person name="Wilkins M.J."/>
            <person name="Karaoz U."/>
            <person name="Brodie E.L."/>
            <person name="Williams K.H."/>
            <person name="Hubbard S.S."/>
            <person name="Banfield J.F."/>
        </authorList>
    </citation>
    <scope>NUCLEOTIDE SEQUENCE [LARGE SCALE GENOMIC DNA]</scope>
</reference>
<comment type="caution">
    <text evidence="1">The sequence shown here is derived from an EMBL/GenBank/DDBJ whole genome shotgun (WGS) entry which is preliminary data.</text>
</comment>
<proteinExistence type="predicted"/>
<gene>
    <name evidence="1" type="ORF">A2557_00040</name>
</gene>
<dbReference type="AlphaFoldDB" id="A0A1F6GL54"/>
<dbReference type="EMBL" id="MFNF01000067">
    <property type="protein sequence ID" value="OGG98839.1"/>
    <property type="molecule type" value="Genomic_DNA"/>
</dbReference>
<name>A0A1F6GL54_9PROT</name>
<evidence type="ECO:0000313" key="1">
    <source>
        <dbReference type="EMBL" id="OGG98839.1"/>
    </source>
</evidence>
<organism evidence="1 2">
    <name type="scientific">Candidatus Lambdaproteobacteria bacterium RIFOXYD2_FULL_56_26</name>
    <dbReference type="NCBI Taxonomy" id="1817773"/>
    <lineage>
        <taxon>Bacteria</taxon>
        <taxon>Pseudomonadati</taxon>
        <taxon>Pseudomonadota</taxon>
        <taxon>Candidatus Lambdaproteobacteria</taxon>
    </lineage>
</organism>
<protein>
    <submittedName>
        <fullName evidence="1">Uncharacterized protein</fullName>
    </submittedName>
</protein>
<dbReference type="Proteomes" id="UP000177583">
    <property type="component" value="Unassembled WGS sequence"/>
</dbReference>
<evidence type="ECO:0000313" key="2">
    <source>
        <dbReference type="Proteomes" id="UP000177583"/>
    </source>
</evidence>
<dbReference type="SUPFAM" id="SSF158997">
    <property type="entry name" value="Trm112p-like"/>
    <property type="match status" value="1"/>
</dbReference>